<evidence type="ECO:0000256" key="1">
    <source>
        <dbReference type="ARBA" id="ARBA00010266"/>
    </source>
</evidence>
<dbReference type="EMBL" id="AZEZ01000095">
    <property type="protein sequence ID" value="KRL43014.1"/>
    <property type="molecule type" value="Genomic_DNA"/>
</dbReference>
<dbReference type="PANTHER" id="PTHR33308:SF10">
    <property type="entry name" value="EXO-GLUCOSAMINIDASE LYTG"/>
    <property type="match status" value="1"/>
</dbReference>
<dbReference type="SMART" id="SM00047">
    <property type="entry name" value="LYZ2"/>
    <property type="match status" value="1"/>
</dbReference>
<reference evidence="6 7" key="1">
    <citation type="journal article" date="2015" name="Genome Announc.">
        <title>Expanding the biotechnology potential of lactobacilli through comparative genomics of 213 strains and associated genera.</title>
        <authorList>
            <person name="Sun Z."/>
            <person name="Harris H.M."/>
            <person name="McCann A."/>
            <person name="Guo C."/>
            <person name="Argimon S."/>
            <person name="Zhang W."/>
            <person name="Yang X."/>
            <person name="Jeffery I.B."/>
            <person name="Cooney J.C."/>
            <person name="Kagawa T.F."/>
            <person name="Liu W."/>
            <person name="Song Y."/>
            <person name="Salvetti E."/>
            <person name="Wrobel A."/>
            <person name="Rasinkangas P."/>
            <person name="Parkhill J."/>
            <person name="Rea M.C."/>
            <person name="O'Sullivan O."/>
            <person name="Ritari J."/>
            <person name="Douillard F.P."/>
            <person name="Paul Ross R."/>
            <person name="Yang R."/>
            <person name="Briner A.E."/>
            <person name="Felis G.E."/>
            <person name="de Vos W.M."/>
            <person name="Barrangou R."/>
            <person name="Klaenhammer T.R."/>
            <person name="Caufield P.W."/>
            <person name="Cui Y."/>
            <person name="Zhang H."/>
            <person name="O'Toole P.W."/>
        </authorList>
    </citation>
    <scope>NUCLEOTIDE SEQUENCE [LARGE SCALE GENOMIC DNA]</scope>
    <source>
        <strain evidence="6 7">DSM 14500</strain>
    </source>
</reference>
<gene>
    <name evidence="6" type="ORF">FD29_GL001326</name>
</gene>
<keyword evidence="4" id="KW-0472">Membrane</keyword>
<name>A0A0R1QE04_9LACO</name>
<evidence type="ECO:0000313" key="6">
    <source>
        <dbReference type="EMBL" id="KRL43014.1"/>
    </source>
</evidence>
<evidence type="ECO:0000256" key="2">
    <source>
        <dbReference type="ARBA" id="ARBA00022801"/>
    </source>
</evidence>
<evidence type="ECO:0000256" key="4">
    <source>
        <dbReference type="SAM" id="Phobius"/>
    </source>
</evidence>
<accession>A0A0R1QE04</accession>
<sequence>MNQLPQKGRYTPRRKTRRKKSRNKNSTTYILLAIVAVFVISFFGYRRYVQYKSETQVEMVQQEHVAFVKKVAPYAVVLGKEYGVLPSITIAQAILESNWGNSSLASQYNNYFGIKGENPTNTKVLQTKEYTDGQWVTINGRFRVYSDFRESMKDHTKLLVNGTTWNSQQYKQVLQSKDYIEAAIALQTDGYATDPGYTSKIIRIIQKYDLKKYDEGIK</sequence>
<dbReference type="Gene3D" id="4.10.80.30">
    <property type="entry name" value="DNA polymerase, domain 6"/>
    <property type="match status" value="1"/>
</dbReference>
<keyword evidence="7" id="KW-1185">Reference proteome</keyword>
<keyword evidence="4" id="KW-0812">Transmembrane</keyword>
<dbReference type="Proteomes" id="UP000050872">
    <property type="component" value="Unassembled WGS sequence"/>
</dbReference>
<feature type="compositionally biased region" description="Basic residues" evidence="3">
    <location>
        <begin position="10"/>
        <end position="23"/>
    </location>
</feature>
<dbReference type="PANTHER" id="PTHR33308">
    <property type="entry name" value="PEPTIDOGLYCAN HYDROLASE FLGJ"/>
    <property type="match status" value="1"/>
</dbReference>
<feature type="region of interest" description="Disordered" evidence="3">
    <location>
        <begin position="1"/>
        <end position="23"/>
    </location>
</feature>
<keyword evidence="2" id="KW-0378">Hydrolase</keyword>
<dbReference type="Pfam" id="PF01832">
    <property type="entry name" value="Glucosaminidase"/>
    <property type="match status" value="1"/>
</dbReference>
<dbReference type="STRING" id="1423770.FD29_GL001326"/>
<dbReference type="InterPro" id="IPR051056">
    <property type="entry name" value="Glycosyl_Hydrolase_73"/>
</dbReference>
<dbReference type="InterPro" id="IPR002901">
    <property type="entry name" value="MGlyc_endo_b_GlcNAc-like_dom"/>
</dbReference>
<dbReference type="GO" id="GO:0004040">
    <property type="term" value="F:amidase activity"/>
    <property type="evidence" value="ECO:0007669"/>
    <property type="project" value="InterPro"/>
</dbReference>
<proteinExistence type="inferred from homology"/>
<feature type="domain" description="Mannosyl-glycoprotein endo-beta-N-acetylglucosamidase-like" evidence="5">
    <location>
        <begin position="56"/>
        <end position="214"/>
    </location>
</feature>
<evidence type="ECO:0000313" key="7">
    <source>
        <dbReference type="Proteomes" id="UP000050872"/>
    </source>
</evidence>
<keyword evidence="4" id="KW-1133">Transmembrane helix</keyword>
<protein>
    <submittedName>
        <fullName evidence="6">N-acetylmuramidase</fullName>
    </submittedName>
</protein>
<dbReference type="Gene3D" id="1.10.530.10">
    <property type="match status" value="1"/>
</dbReference>
<feature type="transmembrane region" description="Helical" evidence="4">
    <location>
        <begin position="27"/>
        <end position="45"/>
    </location>
</feature>
<comment type="caution">
    <text evidence="6">The sequence shown here is derived from an EMBL/GenBank/DDBJ whole genome shotgun (WGS) entry which is preliminary data.</text>
</comment>
<evidence type="ECO:0000256" key="3">
    <source>
        <dbReference type="SAM" id="MobiDB-lite"/>
    </source>
</evidence>
<comment type="similarity">
    <text evidence="1">Belongs to the glycosyl hydrolase 73 family.</text>
</comment>
<evidence type="ECO:0000259" key="5">
    <source>
        <dbReference type="SMART" id="SM00047"/>
    </source>
</evidence>
<dbReference type="AlphaFoldDB" id="A0A0R1QE04"/>
<organism evidence="6 7">
    <name type="scientific">Companilactobacillus mindensis DSM 14500</name>
    <dbReference type="NCBI Taxonomy" id="1423770"/>
    <lineage>
        <taxon>Bacteria</taxon>
        <taxon>Bacillati</taxon>
        <taxon>Bacillota</taxon>
        <taxon>Bacilli</taxon>
        <taxon>Lactobacillales</taxon>
        <taxon>Lactobacillaceae</taxon>
        <taxon>Companilactobacillus</taxon>
    </lineage>
</organism>
<dbReference type="PATRIC" id="fig|1423770.3.peg.1362"/>
<dbReference type="OrthoDB" id="977752at2"/>